<evidence type="ECO:0000313" key="10">
    <source>
        <dbReference type="Proteomes" id="UP000215244"/>
    </source>
</evidence>
<evidence type="ECO:0000313" key="9">
    <source>
        <dbReference type="EMBL" id="ASV32251.1"/>
    </source>
</evidence>
<dbReference type="UniPathway" id="UPA00668"/>
<protein>
    <recommendedName>
        <fullName evidence="7">Divinyl chlorophyllide a 8-vinyl-reductase, chloroplastic</fullName>
        <ecNumber evidence="6">1.3.1.75</ecNumber>
    </recommendedName>
</protein>
<accession>A0A223VA43</accession>
<dbReference type="InterPro" id="IPR044201">
    <property type="entry name" value="DVR-like"/>
</dbReference>
<keyword evidence="10" id="KW-1185">Reference proteome</keyword>
<dbReference type="KEGG" id="marb:CJ263_19600"/>
<dbReference type="PANTHER" id="PTHR47378">
    <property type="entry name" value="DIVINYL CHLOROPHYLLIDE A 8-VINYL-REDUCTASE, CHLOROPLASTIC"/>
    <property type="match status" value="1"/>
</dbReference>
<dbReference type="InterPro" id="IPR016040">
    <property type="entry name" value="NAD(P)-bd_dom"/>
</dbReference>
<dbReference type="AlphaFoldDB" id="A0A223VA43"/>
<dbReference type="SUPFAM" id="SSF51735">
    <property type="entry name" value="NAD(P)-binding Rossmann-fold domains"/>
    <property type="match status" value="1"/>
</dbReference>
<dbReference type="PANTHER" id="PTHR47378:SF1">
    <property type="entry name" value="DIVINYL CHLOROPHYLLIDE A 8-VINYL-REDUCTASE, CHLOROPLASTIC"/>
    <property type="match status" value="1"/>
</dbReference>
<dbReference type="Gene3D" id="3.40.50.720">
    <property type="entry name" value="NAD(P)-binding Rossmann-like Domain"/>
    <property type="match status" value="1"/>
</dbReference>
<proteinExistence type="predicted"/>
<evidence type="ECO:0000256" key="5">
    <source>
        <dbReference type="ARBA" id="ARBA00023171"/>
    </source>
</evidence>
<dbReference type="GO" id="GO:0033728">
    <property type="term" value="F:3,8-divinyl protochlorophyllide a 8-vinyl-reductase (NADPH) activity"/>
    <property type="evidence" value="ECO:0007669"/>
    <property type="project" value="UniProtKB-EC"/>
</dbReference>
<evidence type="ECO:0000256" key="4">
    <source>
        <dbReference type="ARBA" id="ARBA00023002"/>
    </source>
</evidence>
<comment type="catalytic activity">
    <reaction evidence="8">
        <text>protochlorophyllide a + NADP(+) = 3,8-divinyl protochlorophyllide a + NADPH + H(+)</text>
        <dbReference type="Rhea" id="RHEA:48884"/>
        <dbReference type="ChEBI" id="CHEBI:15378"/>
        <dbReference type="ChEBI" id="CHEBI:57783"/>
        <dbReference type="ChEBI" id="CHEBI:58349"/>
        <dbReference type="ChEBI" id="CHEBI:58632"/>
        <dbReference type="ChEBI" id="CHEBI:83350"/>
        <dbReference type="EC" id="1.3.1.75"/>
    </reaction>
</comment>
<dbReference type="RefSeq" id="WP_094998824.1">
    <property type="nucleotide sequence ID" value="NZ_BMJL01000008.1"/>
</dbReference>
<dbReference type="InterPro" id="IPR036291">
    <property type="entry name" value="NAD(P)-bd_dom_sf"/>
</dbReference>
<dbReference type="OrthoDB" id="9803892at2"/>
<dbReference type="Proteomes" id="UP000215244">
    <property type="component" value="Chromosome"/>
</dbReference>
<evidence type="ECO:0000256" key="3">
    <source>
        <dbReference type="ARBA" id="ARBA00022946"/>
    </source>
</evidence>
<dbReference type="CDD" id="cd05243">
    <property type="entry name" value="SDR_a5"/>
    <property type="match status" value="1"/>
</dbReference>
<evidence type="ECO:0000256" key="7">
    <source>
        <dbReference type="ARBA" id="ARBA00024089"/>
    </source>
</evidence>
<evidence type="ECO:0000256" key="2">
    <source>
        <dbReference type="ARBA" id="ARBA00022857"/>
    </source>
</evidence>
<comment type="pathway">
    <text evidence="1">Porphyrin-containing compound metabolism; chlorophyll biosynthesis.</text>
</comment>
<gene>
    <name evidence="9" type="ORF">CJ263_19600</name>
</gene>
<dbReference type="Pfam" id="PF13460">
    <property type="entry name" value="NAD_binding_10"/>
    <property type="match status" value="1"/>
</dbReference>
<name>A0A223VA43_9FLAO</name>
<dbReference type="GO" id="GO:0015995">
    <property type="term" value="P:chlorophyll biosynthetic process"/>
    <property type="evidence" value="ECO:0007669"/>
    <property type="project" value="UniProtKB-UniPathway"/>
</dbReference>
<evidence type="ECO:0000256" key="6">
    <source>
        <dbReference type="ARBA" id="ARBA00024059"/>
    </source>
</evidence>
<reference evidence="9 10" key="1">
    <citation type="submission" date="2017-08" db="EMBL/GenBank/DDBJ databases">
        <title>The complete genome sequence of Maribacter sp. B1, isolated from deep-sea sediment.</title>
        <authorList>
            <person name="Wu Y.-H."/>
            <person name="Cheng H."/>
            <person name="Xu X.-W."/>
        </authorList>
    </citation>
    <scope>NUCLEOTIDE SEQUENCE [LARGE SCALE GENOMIC DNA]</scope>
    <source>
        <strain evidence="9 10">B1</strain>
    </source>
</reference>
<organism evidence="9 10">
    <name type="scientific">Maribacter cobaltidurans</name>
    <dbReference type="NCBI Taxonomy" id="1178778"/>
    <lineage>
        <taxon>Bacteria</taxon>
        <taxon>Pseudomonadati</taxon>
        <taxon>Bacteroidota</taxon>
        <taxon>Flavobacteriia</taxon>
        <taxon>Flavobacteriales</taxon>
        <taxon>Flavobacteriaceae</taxon>
        <taxon>Maribacter</taxon>
    </lineage>
</organism>
<keyword evidence="4" id="KW-0560">Oxidoreductase</keyword>
<evidence type="ECO:0000256" key="1">
    <source>
        <dbReference type="ARBA" id="ARBA00005173"/>
    </source>
</evidence>
<keyword evidence="2" id="KW-0521">NADP</keyword>
<dbReference type="EC" id="1.3.1.75" evidence="6"/>
<keyword evidence="3" id="KW-0809">Transit peptide</keyword>
<keyword evidence="5" id="KW-0149">Chlorophyll biosynthesis</keyword>
<dbReference type="EMBL" id="CP022957">
    <property type="protein sequence ID" value="ASV32251.1"/>
    <property type="molecule type" value="Genomic_DNA"/>
</dbReference>
<evidence type="ECO:0000256" key="8">
    <source>
        <dbReference type="ARBA" id="ARBA00049498"/>
    </source>
</evidence>
<sequence length="290" mass="32772">MKHTNVLLAGATGYLGGFLLKVLIERKNQVVAIVRNPNSLQNDHENYLEIKQAQVTQPETLRDICKGIDTVISTVGITRQKDGLTYMDVDYQANMNLLEEAKKADVKHFVYVSAINGDKHRNLKIFEAKEKFVDALKASGLHYTIVRPNGFFSDMKDFLEMAKSGRVYLFGSGHQKFNPIHGDDLARAILDTLDEGNKELTIGGPDVLSLNEISELALKTLNKPIKIVHLPDWSRKLTVWFLRTFTSVKTYGPIEFFLTLMAEDCIAPCFGTHHLEDFYKEVVQNSIEPK</sequence>